<feature type="non-terminal residue" evidence="1">
    <location>
        <position position="101"/>
    </location>
</feature>
<evidence type="ECO:0000313" key="1">
    <source>
        <dbReference type="EMBL" id="KAH9323897.1"/>
    </source>
</evidence>
<keyword evidence="2" id="KW-1185">Reference proteome</keyword>
<dbReference type="Proteomes" id="UP000824469">
    <property type="component" value="Unassembled WGS sequence"/>
</dbReference>
<comment type="caution">
    <text evidence="1">The sequence shown here is derived from an EMBL/GenBank/DDBJ whole genome shotgun (WGS) entry which is preliminary data.</text>
</comment>
<dbReference type="EMBL" id="JAHRHJ020000003">
    <property type="protein sequence ID" value="KAH9323897.1"/>
    <property type="molecule type" value="Genomic_DNA"/>
</dbReference>
<name>A0AA38GK43_TAXCH</name>
<sequence length="101" mass="11512">ISSLFRIWLHYLVLEVVRVFKKMARIGRGGGIAQMNRNMQDLQRQVVVLATMITQRGNHGGDDTNEEFCEEEETPAPPLAFQERMLQALEGKNDGKRVDVL</sequence>
<gene>
    <name evidence="1" type="ORF">KI387_018536</name>
</gene>
<protein>
    <submittedName>
        <fullName evidence="1">Uncharacterized protein</fullName>
    </submittedName>
</protein>
<evidence type="ECO:0000313" key="2">
    <source>
        <dbReference type="Proteomes" id="UP000824469"/>
    </source>
</evidence>
<proteinExistence type="predicted"/>
<organism evidence="1 2">
    <name type="scientific">Taxus chinensis</name>
    <name type="common">Chinese yew</name>
    <name type="synonym">Taxus wallichiana var. chinensis</name>
    <dbReference type="NCBI Taxonomy" id="29808"/>
    <lineage>
        <taxon>Eukaryota</taxon>
        <taxon>Viridiplantae</taxon>
        <taxon>Streptophyta</taxon>
        <taxon>Embryophyta</taxon>
        <taxon>Tracheophyta</taxon>
        <taxon>Spermatophyta</taxon>
        <taxon>Pinopsida</taxon>
        <taxon>Pinidae</taxon>
        <taxon>Conifers II</taxon>
        <taxon>Cupressales</taxon>
        <taxon>Taxaceae</taxon>
        <taxon>Taxus</taxon>
    </lineage>
</organism>
<accession>A0AA38GK43</accession>
<dbReference type="AlphaFoldDB" id="A0AA38GK43"/>
<reference evidence="1 2" key="1">
    <citation type="journal article" date="2021" name="Nat. Plants">
        <title>The Taxus genome provides insights into paclitaxel biosynthesis.</title>
        <authorList>
            <person name="Xiong X."/>
            <person name="Gou J."/>
            <person name="Liao Q."/>
            <person name="Li Y."/>
            <person name="Zhou Q."/>
            <person name="Bi G."/>
            <person name="Li C."/>
            <person name="Du R."/>
            <person name="Wang X."/>
            <person name="Sun T."/>
            <person name="Guo L."/>
            <person name="Liang H."/>
            <person name="Lu P."/>
            <person name="Wu Y."/>
            <person name="Zhang Z."/>
            <person name="Ro D.K."/>
            <person name="Shang Y."/>
            <person name="Huang S."/>
            <person name="Yan J."/>
        </authorList>
    </citation>
    <scope>NUCLEOTIDE SEQUENCE [LARGE SCALE GENOMIC DNA]</scope>
    <source>
        <strain evidence="1">Ta-2019</strain>
    </source>
</reference>
<feature type="non-terminal residue" evidence="1">
    <location>
        <position position="1"/>
    </location>
</feature>